<protein>
    <submittedName>
        <fullName evidence="2">Probable delta-1-pyrroline-5-carboxylate synthase</fullName>
    </submittedName>
</protein>
<dbReference type="EMBL" id="HBUF01611150">
    <property type="protein sequence ID" value="CAG6778727.1"/>
    <property type="molecule type" value="Transcribed_RNA"/>
</dbReference>
<proteinExistence type="predicted"/>
<evidence type="ECO:0000256" key="1">
    <source>
        <dbReference type="SAM" id="MobiDB-lite"/>
    </source>
</evidence>
<reference evidence="2" key="1">
    <citation type="submission" date="2021-05" db="EMBL/GenBank/DDBJ databases">
        <authorList>
            <person name="Alioto T."/>
            <person name="Alioto T."/>
            <person name="Gomez Garrido J."/>
        </authorList>
    </citation>
    <scope>NUCLEOTIDE SEQUENCE</scope>
</reference>
<dbReference type="GO" id="GO:0004350">
    <property type="term" value="F:glutamate-5-semialdehyde dehydrogenase activity"/>
    <property type="evidence" value="ECO:0007669"/>
    <property type="project" value="TreeGrafter"/>
</dbReference>
<feature type="compositionally biased region" description="Polar residues" evidence="1">
    <location>
        <begin position="180"/>
        <end position="198"/>
    </location>
</feature>
<dbReference type="AlphaFoldDB" id="A0A8D9F821"/>
<dbReference type="Gene3D" id="3.40.309.10">
    <property type="entry name" value="Aldehyde Dehydrogenase, Chain A, domain 2"/>
    <property type="match status" value="1"/>
</dbReference>
<dbReference type="InterPro" id="IPR016161">
    <property type="entry name" value="Ald_DH/histidinol_DH"/>
</dbReference>
<organism evidence="2">
    <name type="scientific">Cacopsylla melanoneura</name>
    <dbReference type="NCBI Taxonomy" id="428564"/>
    <lineage>
        <taxon>Eukaryota</taxon>
        <taxon>Metazoa</taxon>
        <taxon>Ecdysozoa</taxon>
        <taxon>Arthropoda</taxon>
        <taxon>Hexapoda</taxon>
        <taxon>Insecta</taxon>
        <taxon>Pterygota</taxon>
        <taxon>Neoptera</taxon>
        <taxon>Paraneoptera</taxon>
        <taxon>Hemiptera</taxon>
        <taxon>Sternorrhyncha</taxon>
        <taxon>Psylloidea</taxon>
        <taxon>Psyllidae</taxon>
        <taxon>Psyllinae</taxon>
        <taxon>Cacopsylla</taxon>
    </lineage>
</organism>
<dbReference type="PANTHER" id="PTHR11063:SF8">
    <property type="entry name" value="DELTA-1-PYRROLINE-5-CARBOXYLATE SYNTHASE"/>
    <property type="match status" value="1"/>
</dbReference>
<dbReference type="SUPFAM" id="SSF53720">
    <property type="entry name" value="ALDH-like"/>
    <property type="match status" value="1"/>
</dbReference>
<sequence>MEKHIDLSIPRGSSELGRSIQQKSQHIPVLGHAEGICHVYVGKDADGRKAIKIAIASNVMSNRETHSIVPLSNCEASCTAATHSSSTTGTAESIHSTSTTISTTEVTNVEYSSKTFSPPSKKLSTLLSDLIATPLAQYRDSVARSSKEPLEKIVQPVFSDPKKSASGPISLVPGVRSNVSSTVATRDTEIPESTTSTELPEPVVRRLKSCLRSEVERERETRRTRLVKFNLRPNSAYAGNRGTQNTTRR</sequence>
<dbReference type="EMBL" id="HBUF01611149">
    <property type="protein sequence ID" value="CAG6778725.1"/>
    <property type="molecule type" value="Transcribed_RNA"/>
</dbReference>
<dbReference type="PANTHER" id="PTHR11063">
    <property type="entry name" value="GLUTAMATE SEMIALDEHYDE DEHYDROGENASE"/>
    <property type="match status" value="1"/>
</dbReference>
<dbReference type="Gene3D" id="3.40.605.10">
    <property type="entry name" value="Aldehyde Dehydrogenase, Chain A, domain 1"/>
    <property type="match status" value="1"/>
</dbReference>
<name>A0A8D9F821_9HEMI</name>
<dbReference type="InterPro" id="IPR016163">
    <property type="entry name" value="Ald_DH_C"/>
</dbReference>
<evidence type="ECO:0000313" key="2">
    <source>
        <dbReference type="EMBL" id="CAG6778725.1"/>
    </source>
</evidence>
<accession>A0A8D9F821</accession>
<feature type="region of interest" description="Disordered" evidence="1">
    <location>
        <begin position="180"/>
        <end position="199"/>
    </location>
</feature>
<dbReference type="InterPro" id="IPR016162">
    <property type="entry name" value="Ald_DH_N"/>
</dbReference>
<dbReference type="GO" id="GO:0005739">
    <property type="term" value="C:mitochondrion"/>
    <property type="evidence" value="ECO:0007669"/>
    <property type="project" value="TreeGrafter"/>
</dbReference>